<dbReference type="GO" id="GO:0000460">
    <property type="term" value="P:maturation of 5.8S rRNA"/>
    <property type="evidence" value="ECO:0007669"/>
    <property type="project" value="TreeGrafter"/>
</dbReference>
<dbReference type="PANTHER" id="PTHR15002">
    <property type="entry name" value="RIBOSOMAL BIOGENESIS PROTEIN LAS1L"/>
    <property type="match status" value="1"/>
</dbReference>
<dbReference type="InterPro" id="IPR007174">
    <property type="entry name" value="Las1"/>
</dbReference>
<evidence type="ECO:0000313" key="2">
    <source>
        <dbReference type="Proteomes" id="UP000050794"/>
    </source>
</evidence>
<evidence type="ECO:0000313" key="3">
    <source>
        <dbReference type="WBParaSite" id="TCNE_0001169501-mRNA-1"/>
    </source>
</evidence>
<dbReference type="Proteomes" id="UP000050794">
    <property type="component" value="Unassembled WGS sequence"/>
</dbReference>
<dbReference type="Pfam" id="PF04031">
    <property type="entry name" value="Las1"/>
    <property type="match status" value="1"/>
</dbReference>
<proteinExistence type="predicted"/>
<organism evidence="2 3">
    <name type="scientific">Toxocara canis</name>
    <name type="common">Canine roundworm</name>
    <dbReference type="NCBI Taxonomy" id="6265"/>
    <lineage>
        <taxon>Eukaryota</taxon>
        <taxon>Metazoa</taxon>
        <taxon>Ecdysozoa</taxon>
        <taxon>Nematoda</taxon>
        <taxon>Chromadorea</taxon>
        <taxon>Rhabditida</taxon>
        <taxon>Spirurina</taxon>
        <taxon>Ascaridomorpha</taxon>
        <taxon>Ascaridoidea</taxon>
        <taxon>Toxocaridae</taxon>
        <taxon>Toxocara</taxon>
    </lineage>
</organism>
<dbReference type="AlphaFoldDB" id="A0A183UT75"/>
<sequence length="462" mass="53196">MRVAFTKSEWLAVTVLYRSEQVDDLRRAVAILHTWRARMGNSLHVAAEMSELLLAAFIADKATHANDWLAVFNLRLLYSAAVIRFVNYVNEMCQRKRPAKIMSVREAVSMMNVPAWIVQVRHEATHAHLPPLKRLREAARWCHEWLWHNHWKKPVDEAMSAEEEKGIALPTLNDRIVALIDDFIRYRMNHPDEGLRPYRPRANGLLDQLEKMVLSNLNDFVDAFLSDGYLIMNENQLRDAAMSEQTDVKGIWHVPATLQLFWQPVFSILNRAKALPELLYQLVVALGASPVTNVRRRQLVGWVDRMLDAFLHSQQLSELDWKRIMRRMLDCRENFTDTHLEAVAGKIVSMTNQKRQHLQQLLSMSPVVAKKSHIKRSASKDQEEGDGVASVKIVADLCTLKKMANSISEVEDETIRASDTWIRCDASSWQEVPLGLTPHQSNDTIMLVIDTETFIPRKRWCP</sequence>
<dbReference type="WBParaSite" id="TCNE_0001169501-mRNA-1">
    <property type="protein sequence ID" value="TCNE_0001169501-mRNA-1"/>
    <property type="gene ID" value="TCNE_0001169501"/>
</dbReference>
<dbReference type="EMBL" id="UYWY01020952">
    <property type="protein sequence ID" value="VDM43016.1"/>
    <property type="molecule type" value="Genomic_DNA"/>
</dbReference>
<dbReference type="PANTHER" id="PTHR15002:SF0">
    <property type="entry name" value="RIBOSOMAL BIOGENESIS PROTEIN LAS1L"/>
    <property type="match status" value="1"/>
</dbReference>
<name>A0A183UT75_TOXCA</name>
<evidence type="ECO:0000313" key="1">
    <source>
        <dbReference type="EMBL" id="VDM43016.1"/>
    </source>
</evidence>
<protein>
    <submittedName>
        <fullName evidence="3">Las1-like protein</fullName>
    </submittedName>
</protein>
<gene>
    <name evidence="1" type="ORF">TCNE_LOCUS11695</name>
</gene>
<dbReference type="GO" id="GO:0000470">
    <property type="term" value="P:maturation of LSU-rRNA"/>
    <property type="evidence" value="ECO:0007669"/>
    <property type="project" value="TreeGrafter"/>
</dbReference>
<reference evidence="3" key="1">
    <citation type="submission" date="2016-06" db="UniProtKB">
        <authorList>
            <consortium name="WormBaseParasite"/>
        </authorList>
    </citation>
    <scope>IDENTIFICATION</scope>
</reference>
<dbReference type="GO" id="GO:0030687">
    <property type="term" value="C:preribosome, large subunit precursor"/>
    <property type="evidence" value="ECO:0007669"/>
    <property type="project" value="TreeGrafter"/>
</dbReference>
<dbReference type="GO" id="GO:0004519">
    <property type="term" value="F:endonuclease activity"/>
    <property type="evidence" value="ECO:0007669"/>
    <property type="project" value="InterPro"/>
</dbReference>
<dbReference type="GO" id="GO:0090730">
    <property type="term" value="C:Las1 complex"/>
    <property type="evidence" value="ECO:0007669"/>
    <property type="project" value="InterPro"/>
</dbReference>
<accession>A0A183UT75</accession>
<reference evidence="1 2" key="2">
    <citation type="submission" date="2018-11" db="EMBL/GenBank/DDBJ databases">
        <authorList>
            <consortium name="Pathogen Informatics"/>
        </authorList>
    </citation>
    <scope>NUCLEOTIDE SEQUENCE [LARGE SCALE GENOMIC DNA]</scope>
</reference>
<keyword evidence="2" id="KW-1185">Reference proteome</keyword>